<gene>
    <name evidence="13" type="ORF">WLH_00958</name>
</gene>
<keyword evidence="6 11" id="KW-0808">Transferase</keyword>
<dbReference type="GO" id="GO:0046872">
    <property type="term" value="F:metal ion binding"/>
    <property type="evidence" value="ECO:0007669"/>
    <property type="project" value="UniProtKB-KW"/>
</dbReference>
<evidence type="ECO:0000256" key="10">
    <source>
        <dbReference type="ARBA" id="ARBA00049336"/>
    </source>
</evidence>
<evidence type="ECO:0000256" key="5">
    <source>
        <dbReference type="ARBA" id="ARBA00012461"/>
    </source>
</evidence>
<dbReference type="EC" id="2.7.7.24" evidence="5 11"/>
<accession>A0A192C9G6</accession>
<proteinExistence type="inferred from homology"/>
<evidence type="ECO:0000256" key="7">
    <source>
        <dbReference type="ARBA" id="ARBA00022695"/>
    </source>
</evidence>
<dbReference type="NCBIfam" id="NF012024">
    <property type="entry name" value="PRK15480.1"/>
    <property type="match status" value="1"/>
</dbReference>
<comment type="catalytic activity">
    <reaction evidence="10 11">
        <text>dTTP + alpha-D-glucose 1-phosphate + H(+) = dTDP-alpha-D-glucose + diphosphate</text>
        <dbReference type="Rhea" id="RHEA:15225"/>
        <dbReference type="ChEBI" id="CHEBI:15378"/>
        <dbReference type="ChEBI" id="CHEBI:33019"/>
        <dbReference type="ChEBI" id="CHEBI:37568"/>
        <dbReference type="ChEBI" id="CHEBI:57477"/>
        <dbReference type="ChEBI" id="CHEBI:58601"/>
        <dbReference type="EC" id="2.7.7.24"/>
    </reaction>
</comment>
<organism evidence="13 14">
    <name type="scientific">Escherichia coli O25b:H4</name>
    <dbReference type="NCBI Taxonomy" id="941280"/>
    <lineage>
        <taxon>Bacteria</taxon>
        <taxon>Pseudomonadati</taxon>
        <taxon>Pseudomonadota</taxon>
        <taxon>Gammaproteobacteria</taxon>
        <taxon>Enterobacterales</taxon>
        <taxon>Enterobacteriaceae</taxon>
        <taxon>Escherichia</taxon>
    </lineage>
</organism>
<comment type="function">
    <text evidence="11">Catalyzes the formation of dTDP-glucose, from dTTP and glucose 1-phosphate, as well as its pyrophosphorolysis.</text>
</comment>
<evidence type="ECO:0000256" key="8">
    <source>
        <dbReference type="ARBA" id="ARBA00022723"/>
    </source>
</evidence>
<comment type="similarity">
    <text evidence="4 11">Belongs to the glucose-1-phosphate thymidylyltransferase family.</text>
</comment>
<keyword evidence="8 11" id="KW-0479">Metal-binding</keyword>
<evidence type="ECO:0000256" key="2">
    <source>
        <dbReference type="ARBA" id="ARBA00004781"/>
    </source>
</evidence>
<evidence type="ECO:0000259" key="12">
    <source>
        <dbReference type="Pfam" id="PF00483"/>
    </source>
</evidence>
<evidence type="ECO:0000313" key="13">
    <source>
        <dbReference type="EMBL" id="ANK02219.1"/>
    </source>
</evidence>
<dbReference type="PANTHER" id="PTHR43532">
    <property type="entry name" value="GLUCOSE-1-PHOSPHATE THYMIDYLYLTRANSFERASE"/>
    <property type="match status" value="1"/>
</dbReference>
<evidence type="ECO:0000313" key="14">
    <source>
        <dbReference type="Proteomes" id="UP000183316"/>
    </source>
</evidence>
<keyword evidence="9 11" id="KW-0460">Magnesium</keyword>
<dbReference type="PATRIC" id="fig|941280.3.peg.945"/>
<comment type="cofactor">
    <cofactor evidence="1">
        <name>Mg(2+)</name>
        <dbReference type="ChEBI" id="CHEBI:18420"/>
    </cofactor>
</comment>
<feature type="domain" description="Nucleotidyl transferase" evidence="12">
    <location>
        <begin position="22"/>
        <end position="258"/>
    </location>
</feature>
<dbReference type="PANTHER" id="PTHR43532:SF1">
    <property type="entry name" value="GLUCOSE-1-PHOSPHATE THYMIDYLYLTRANSFERASE 1"/>
    <property type="match status" value="1"/>
</dbReference>
<protein>
    <recommendedName>
        <fullName evidence="5 11">Glucose-1-phosphate thymidylyltransferase</fullName>
        <ecNumber evidence="5 11">2.7.7.24</ecNumber>
    </recommendedName>
</protein>
<dbReference type="AlphaFoldDB" id="A0A192C9G6"/>
<dbReference type="FunFam" id="3.90.550.10:FF:000023">
    <property type="entry name" value="Glucose-1-phosphate thymidylyltransferase"/>
    <property type="match status" value="1"/>
</dbReference>
<reference evidence="13 14" key="1">
    <citation type="submission" date="2016-03" db="EMBL/GenBank/DDBJ databases">
        <title>Genome Sequence and Comparative Pathogenic Determinants of Uropathogenic Escherichia coli O25b:H4, a Clinical Isolate from Saudi Arabia.</title>
        <authorList>
            <person name="Alyamani E.A.J."/>
            <person name="Khiyami M.A."/>
            <person name="Booq R.Y."/>
            <person name="Bahwerth F.S."/>
            <person name="Vaisvil B."/>
            <person name="Schmitt D.P."/>
            <person name="Kapatral V."/>
        </authorList>
    </citation>
    <scope>NUCLEOTIDE SEQUENCE [LARGE SCALE GENOMIC DNA]</scope>
    <source>
        <strain evidence="13 14">O25b:H4</strain>
    </source>
</reference>
<comment type="pathway">
    <text evidence="2">Carbohydrate biosynthesis; dTDP-L-rhamnose biosynthesis.</text>
</comment>
<dbReference type="Pfam" id="PF00483">
    <property type="entry name" value="NTP_transferase"/>
    <property type="match status" value="1"/>
</dbReference>
<evidence type="ECO:0000256" key="11">
    <source>
        <dbReference type="RuleBase" id="RU003706"/>
    </source>
</evidence>
<dbReference type="EMBL" id="CP015085">
    <property type="protein sequence ID" value="ANK02219.1"/>
    <property type="molecule type" value="Genomic_DNA"/>
</dbReference>
<dbReference type="GO" id="GO:0008879">
    <property type="term" value="F:glucose-1-phosphate thymidylyltransferase activity"/>
    <property type="evidence" value="ECO:0007669"/>
    <property type="project" value="UniProtKB-EC"/>
</dbReference>
<dbReference type="InterPro" id="IPR029044">
    <property type="entry name" value="Nucleotide-diphossugar_trans"/>
</dbReference>
<dbReference type="SUPFAM" id="SSF53448">
    <property type="entry name" value="Nucleotide-diphospho-sugar transferases"/>
    <property type="match status" value="1"/>
</dbReference>
<evidence type="ECO:0000256" key="4">
    <source>
        <dbReference type="ARBA" id="ARBA00010480"/>
    </source>
</evidence>
<dbReference type="NCBIfam" id="TIGR01207">
    <property type="entry name" value="rmlA"/>
    <property type="match status" value="1"/>
</dbReference>
<evidence type="ECO:0000256" key="9">
    <source>
        <dbReference type="ARBA" id="ARBA00022842"/>
    </source>
</evidence>
<sequence>MHLVRNGGARCIKRNDEMKTRKGIILAGGSGTRLYPVTMAVSKQLLPIYDKPMIYYPLSTLMLAGIRDILIISTPQDTPRFQQLLGDGSQWGLNLQYKVQPSPDGLAQAFIIGEEFIGGDDCALVLGDNIFYGHDLPKLMDVAVNKESGATVFAYHVNDPERYGVVEFDNNGTAISLEEKPLEPKSNYAVTGLYFYDNDVVEMAKNLKPSARGELEITDINRIYMEQGRLSVAMMGRGYAWLDTGTHQSLIEASNFIATIEERQGLKVSCPEEIAYRKGFIDAEQVKVLAEPLKKNAYGQYLLKMIKGY</sequence>
<dbReference type="CDD" id="cd02538">
    <property type="entry name" value="G1P_TT_short"/>
    <property type="match status" value="1"/>
</dbReference>
<dbReference type="Proteomes" id="UP000183316">
    <property type="component" value="Chromosome"/>
</dbReference>
<name>A0A192C9G6_ECO25</name>
<keyword evidence="7 11" id="KW-0548">Nucleotidyltransferase</keyword>
<dbReference type="InterPro" id="IPR005907">
    <property type="entry name" value="G1P_thy_trans_s"/>
</dbReference>
<dbReference type="InterPro" id="IPR005835">
    <property type="entry name" value="NTP_transferase_dom"/>
</dbReference>
<evidence type="ECO:0000256" key="3">
    <source>
        <dbReference type="ARBA" id="ARBA00005125"/>
    </source>
</evidence>
<comment type="pathway">
    <text evidence="3">Bacterial outer membrane biogenesis; LPS O-antigen biosynthesis.</text>
</comment>
<evidence type="ECO:0000256" key="6">
    <source>
        <dbReference type="ARBA" id="ARBA00022679"/>
    </source>
</evidence>
<dbReference type="Gene3D" id="3.90.550.10">
    <property type="entry name" value="Spore Coat Polysaccharide Biosynthesis Protein SpsA, Chain A"/>
    <property type="match status" value="1"/>
</dbReference>
<evidence type="ECO:0000256" key="1">
    <source>
        <dbReference type="ARBA" id="ARBA00001946"/>
    </source>
</evidence>